<comment type="similarity">
    <text evidence="2">Belongs to the outer membrane factor (OMF) (TC 1.B.17) family.</text>
</comment>
<dbReference type="EMBL" id="NVUS01000003">
    <property type="protein sequence ID" value="PCJ02982.1"/>
    <property type="molecule type" value="Genomic_DNA"/>
</dbReference>
<feature type="chain" id="PRO_5012924102" description="Transporter" evidence="8">
    <location>
        <begin position="32"/>
        <end position="438"/>
    </location>
</feature>
<dbReference type="Gene3D" id="1.20.1600.10">
    <property type="entry name" value="Outer membrane efflux proteins (OEP)"/>
    <property type="match status" value="1"/>
</dbReference>
<dbReference type="AlphaFoldDB" id="A0A2A4Z7N6"/>
<dbReference type="PANTHER" id="PTHR30026:SF22">
    <property type="entry name" value="OUTER MEMBRANE EFFLUX PROTEIN"/>
    <property type="match status" value="1"/>
</dbReference>
<dbReference type="InterPro" id="IPR010130">
    <property type="entry name" value="T1SS_OMP_TolC"/>
</dbReference>
<dbReference type="PANTHER" id="PTHR30026">
    <property type="entry name" value="OUTER MEMBRANE PROTEIN TOLC"/>
    <property type="match status" value="1"/>
</dbReference>
<dbReference type="InterPro" id="IPR051906">
    <property type="entry name" value="TolC-like"/>
</dbReference>
<evidence type="ECO:0000256" key="2">
    <source>
        <dbReference type="ARBA" id="ARBA00007613"/>
    </source>
</evidence>
<accession>A0A2A4Z7N6</accession>
<dbReference type="SUPFAM" id="SSF56954">
    <property type="entry name" value="Outer membrane efflux proteins (OEP)"/>
    <property type="match status" value="1"/>
</dbReference>
<name>A0A2A4Z7N6_9PROT</name>
<evidence type="ECO:0000256" key="1">
    <source>
        <dbReference type="ARBA" id="ARBA00004442"/>
    </source>
</evidence>
<evidence type="ECO:0000256" key="5">
    <source>
        <dbReference type="ARBA" id="ARBA00022692"/>
    </source>
</evidence>
<evidence type="ECO:0000313" key="9">
    <source>
        <dbReference type="EMBL" id="PCJ02982.1"/>
    </source>
</evidence>
<evidence type="ECO:0000256" key="7">
    <source>
        <dbReference type="ARBA" id="ARBA00023237"/>
    </source>
</evidence>
<gene>
    <name evidence="9" type="ORF">COB13_03295</name>
</gene>
<dbReference type="GO" id="GO:0015562">
    <property type="term" value="F:efflux transmembrane transporter activity"/>
    <property type="evidence" value="ECO:0007669"/>
    <property type="project" value="InterPro"/>
</dbReference>
<organism evidence="9">
    <name type="scientific">OCS116 cluster bacterium</name>
    <dbReference type="NCBI Taxonomy" id="2030921"/>
    <lineage>
        <taxon>Bacteria</taxon>
        <taxon>Pseudomonadati</taxon>
        <taxon>Pseudomonadota</taxon>
        <taxon>Alphaproteobacteria</taxon>
        <taxon>OCS116 cluster</taxon>
    </lineage>
</organism>
<keyword evidence="3" id="KW-0813">Transport</keyword>
<dbReference type="InterPro" id="IPR003423">
    <property type="entry name" value="OMP_efflux"/>
</dbReference>
<dbReference type="GO" id="GO:1990281">
    <property type="term" value="C:efflux pump complex"/>
    <property type="evidence" value="ECO:0007669"/>
    <property type="project" value="TreeGrafter"/>
</dbReference>
<dbReference type="Pfam" id="PF02321">
    <property type="entry name" value="OEP"/>
    <property type="match status" value="2"/>
</dbReference>
<evidence type="ECO:0008006" key="10">
    <source>
        <dbReference type="Google" id="ProtNLM"/>
    </source>
</evidence>
<keyword evidence="6" id="KW-0472">Membrane</keyword>
<sequence length="438" mass="46694">MSSIFLSTNGRKLLVGLGLASLLATTQAAQAETVYQAMSFAYSNNPQIMLEREKLKLSDEGIIAAQAGLYPSLNGELSLDGSWSKAYTKTTGWLPAQDAIGISAGLSANYTIWDNGITQNRIAQAEIGKAAQLDAFANAEQAFLLDVFTTYVNVLRDSALLNAQIKNFNVLSEQQKASEARFQVGEATATDVSLAKARKSGARSSIAGAKAQLDASRAIYEQYVGHRPRNIRQPKQINRLLPKNLNAALQAVENNHPALKSLKKAVLVAEKSVNIAEAGLLPSATAFGSASHQISLDGEAAQTSLRIGAKLSIPIFNGGIKTSQIRQEKIRLAQARLNLSVARAQMRAGVKARWASLLAAKTSAGAADAQIRASRAVLNGIRAEADEGVRTSFDVLNSEQELLSARVQSIVSQRGVLVSQMQLLSAIGNLSTQKLGIN</sequence>
<comment type="caution">
    <text evidence="9">The sequence shown here is derived from an EMBL/GenBank/DDBJ whole genome shotgun (WGS) entry which is preliminary data.</text>
</comment>
<evidence type="ECO:0000256" key="6">
    <source>
        <dbReference type="ARBA" id="ARBA00023136"/>
    </source>
</evidence>
<reference evidence="9" key="2">
    <citation type="journal article" date="2018" name="ISME J.">
        <title>A dynamic microbial community with high functional redundancy inhabits the cold, oxic subseafloor aquifer.</title>
        <authorList>
            <person name="Tully B.J."/>
            <person name="Wheat C.G."/>
            <person name="Glazer B.T."/>
            <person name="Huber J.A."/>
        </authorList>
    </citation>
    <scope>NUCLEOTIDE SEQUENCE</scope>
    <source>
        <strain evidence="9">NORP83</strain>
    </source>
</reference>
<evidence type="ECO:0000256" key="3">
    <source>
        <dbReference type="ARBA" id="ARBA00022448"/>
    </source>
</evidence>
<comment type="subcellular location">
    <subcellularLocation>
        <location evidence="1">Cell outer membrane</location>
    </subcellularLocation>
</comment>
<dbReference type="NCBIfam" id="TIGR01844">
    <property type="entry name" value="type_I_sec_TolC"/>
    <property type="match status" value="1"/>
</dbReference>
<protein>
    <recommendedName>
        <fullName evidence="10">Transporter</fullName>
    </recommendedName>
</protein>
<keyword evidence="5" id="KW-0812">Transmembrane</keyword>
<evidence type="ECO:0000256" key="8">
    <source>
        <dbReference type="SAM" id="SignalP"/>
    </source>
</evidence>
<reference key="1">
    <citation type="submission" date="2017-08" db="EMBL/GenBank/DDBJ databases">
        <title>A dynamic microbial community with high functional redundancy inhabits the cold, oxic subseafloor aquifer.</title>
        <authorList>
            <person name="Tully B.J."/>
            <person name="Wheat C.G."/>
            <person name="Glazer B.T."/>
            <person name="Huber J.A."/>
        </authorList>
    </citation>
    <scope>NUCLEOTIDE SEQUENCE [LARGE SCALE GENOMIC DNA]</scope>
</reference>
<dbReference type="GO" id="GO:0015288">
    <property type="term" value="F:porin activity"/>
    <property type="evidence" value="ECO:0007669"/>
    <property type="project" value="TreeGrafter"/>
</dbReference>
<keyword evidence="8" id="KW-0732">Signal</keyword>
<keyword evidence="7" id="KW-0998">Cell outer membrane</keyword>
<feature type="signal peptide" evidence="8">
    <location>
        <begin position="1"/>
        <end position="31"/>
    </location>
</feature>
<evidence type="ECO:0000256" key="4">
    <source>
        <dbReference type="ARBA" id="ARBA00022452"/>
    </source>
</evidence>
<keyword evidence="4" id="KW-1134">Transmembrane beta strand</keyword>
<dbReference type="GO" id="GO:0009279">
    <property type="term" value="C:cell outer membrane"/>
    <property type="evidence" value="ECO:0007669"/>
    <property type="project" value="UniProtKB-SubCell"/>
</dbReference>
<proteinExistence type="inferred from homology"/>